<accession>A0A2W4R509</accession>
<dbReference type="InterPro" id="IPR017847">
    <property type="entry name" value="T6SS_RhsGE_Vgr_subset"/>
</dbReference>
<dbReference type="InterPro" id="IPR054030">
    <property type="entry name" value="Gp5_Vgr_C"/>
</dbReference>
<evidence type="ECO:0000256" key="1">
    <source>
        <dbReference type="ARBA" id="ARBA00004613"/>
    </source>
</evidence>
<dbReference type="InterPro" id="IPR006531">
    <property type="entry name" value="Gp5/Vgr_OB"/>
</dbReference>
<evidence type="ECO:0000259" key="5">
    <source>
        <dbReference type="Pfam" id="PF04717"/>
    </source>
</evidence>
<comment type="caution">
    <text evidence="7">The sequence shown here is derived from an EMBL/GenBank/DDBJ whole genome shotgun (WGS) entry which is preliminary data.</text>
</comment>
<evidence type="ECO:0000256" key="2">
    <source>
        <dbReference type="ARBA" id="ARBA00005558"/>
    </source>
</evidence>
<dbReference type="FunFam" id="2.40.50.230:FF:000001">
    <property type="entry name" value="Type VI secretion protein VgrG"/>
    <property type="match status" value="1"/>
</dbReference>
<proteinExistence type="inferred from homology"/>
<organism evidence="7 8">
    <name type="scientific">Candidatus Methylumidiphilus alinenensis</name>
    <dbReference type="NCBI Taxonomy" id="2202197"/>
    <lineage>
        <taxon>Bacteria</taxon>
        <taxon>Pseudomonadati</taxon>
        <taxon>Pseudomonadota</taxon>
        <taxon>Gammaproteobacteria</taxon>
        <taxon>Methylococcales</taxon>
        <taxon>Candidatus Methylumidiphilus</taxon>
    </lineage>
</organism>
<dbReference type="PANTHER" id="PTHR32305:SF15">
    <property type="entry name" value="PROTEIN RHSA-RELATED"/>
    <property type="match status" value="1"/>
</dbReference>
<dbReference type="Gene3D" id="2.30.110.50">
    <property type="match status" value="1"/>
</dbReference>
<protein>
    <submittedName>
        <fullName evidence="7">Type VI secretion system tip protein VgrG</fullName>
    </submittedName>
</protein>
<dbReference type="EMBL" id="QJPH01000309">
    <property type="protein sequence ID" value="PZN79032.1"/>
    <property type="molecule type" value="Genomic_DNA"/>
</dbReference>
<comment type="similarity">
    <text evidence="2">Belongs to the VgrG protein family.</text>
</comment>
<dbReference type="NCBIfam" id="TIGR01646">
    <property type="entry name" value="vgr_GE"/>
    <property type="match status" value="1"/>
</dbReference>
<dbReference type="Pfam" id="PF04717">
    <property type="entry name" value="Phage_base_V"/>
    <property type="match status" value="1"/>
</dbReference>
<feature type="compositionally biased region" description="Basic and acidic residues" evidence="4">
    <location>
        <begin position="404"/>
        <end position="427"/>
    </location>
</feature>
<name>A0A2W4R509_9GAMM</name>
<dbReference type="SUPFAM" id="SSF69349">
    <property type="entry name" value="Phage fibre proteins"/>
    <property type="match status" value="1"/>
</dbReference>
<dbReference type="Pfam" id="PF05954">
    <property type="entry name" value="Phage_GPD"/>
    <property type="match status" value="1"/>
</dbReference>
<feature type="region of interest" description="Disordered" evidence="4">
    <location>
        <begin position="520"/>
        <end position="558"/>
    </location>
</feature>
<feature type="domain" description="Gp5/Type VI secretion system Vgr protein OB-fold" evidence="5">
    <location>
        <begin position="261"/>
        <end position="328"/>
    </location>
</feature>
<dbReference type="SUPFAM" id="SSF69279">
    <property type="entry name" value="Phage tail proteins"/>
    <property type="match status" value="2"/>
</dbReference>
<reference evidence="7 8" key="1">
    <citation type="journal article" date="2018" name="Aquat. Microb. Ecol.">
        <title>Gammaproteobacterial methanotrophs dominate.</title>
        <authorList>
            <person name="Rissanen A.J."/>
            <person name="Saarenheimo J."/>
            <person name="Tiirola M."/>
            <person name="Peura S."/>
            <person name="Aalto S.L."/>
            <person name="Karvinen A."/>
            <person name="Nykanen H."/>
        </authorList>
    </citation>
    <scope>NUCLEOTIDE SEQUENCE [LARGE SCALE GENOMIC DNA]</scope>
    <source>
        <strain evidence="7">AMbin10</strain>
    </source>
</reference>
<feature type="domain" description="Gp5/Type VI secretion system Vgr C-terminal trimerisation" evidence="6">
    <location>
        <begin position="345"/>
        <end position="453"/>
    </location>
</feature>
<gene>
    <name evidence="7" type="ORF">DM484_11960</name>
</gene>
<comment type="subcellular location">
    <subcellularLocation>
        <location evidence="1">Secreted</location>
    </subcellularLocation>
</comment>
<dbReference type="SUPFAM" id="SSF69255">
    <property type="entry name" value="gp5 N-terminal domain-like"/>
    <property type="match status" value="1"/>
</dbReference>
<dbReference type="AlphaFoldDB" id="A0A2W4R509"/>
<feature type="region of interest" description="Disordered" evidence="4">
    <location>
        <begin position="404"/>
        <end position="434"/>
    </location>
</feature>
<dbReference type="Proteomes" id="UP000249396">
    <property type="component" value="Unassembled WGS sequence"/>
</dbReference>
<dbReference type="InterPro" id="IPR006533">
    <property type="entry name" value="T6SS_Vgr_RhsGE"/>
</dbReference>
<feature type="non-terminal residue" evidence="7">
    <location>
        <position position="1"/>
    </location>
</feature>
<evidence type="ECO:0000313" key="7">
    <source>
        <dbReference type="EMBL" id="PZN79032.1"/>
    </source>
</evidence>
<dbReference type="Gene3D" id="3.55.50.10">
    <property type="entry name" value="Baseplate protein-like domains"/>
    <property type="match status" value="1"/>
</dbReference>
<dbReference type="PANTHER" id="PTHR32305">
    <property type="match status" value="1"/>
</dbReference>
<dbReference type="InterPro" id="IPR037026">
    <property type="entry name" value="Vgr_OB-fold_dom_sf"/>
</dbReference>
<sequence>NDIKEKLIGRYAEREYCVQYRETDFNFVSRLMEEEGIYFYFTHENGQHHLVLADSPSAHDKFPSYERIPYHPEQSSTDKTRADHIHEWTFGRVVQPGAQVLTDYDFKKPKANLLVKSSTNLPHAHSGYERFDYPGRYVEIGNGEHLARSRMEERNTRHESFEGHCNARGLGVGQLFTLDKHPSTAQNRDYLVTSAEYRLKLDDYIASKTAMVNEGEMFQCRFTAIDATHTYRPQYKAQKTFVHGPQTAVVVGPAGEEIYTDSYGRVKVQFHWDRYGQRDENSSCWIRVAQPWAGKNWGVIALPRIGQEVVVDFLEGDPDRPLITGSVYNNNQMPPYTLPANKTQTGIKSRSSKDGTPANFNELRFEDQKGQEHIYFHAEKDLDMIVEHDRREWVQHDRHLRVNNDRTEEVRNDSSSKVDRDRTEATGRKLSQSIGEEQTVKVGDAYHLTTGKSQFFQSGRQIVLESGQELTIRSSGGFIKIDGSGITIQGKVVNINTGGSPGTGFPVQANVAKNAALATDVNNPPSSEAPDAPQNAQPLDLSPLPATQPVALPDSLAGKVKQAATQGLPTIPLTDGL</sequence>
<dbReference type="Gene3D" id="2.40.50.230">
    <property type="entry name" value="Gp5 N-terminal domain"/>
    <property type="match status" value="1"/>
</dbReference>
<dbReference type="Pfam" id="PF22178">
    <property type="entry name" value="Gp5_trimer_C"/>
    <property type="match status" value="1"/>
</dbReference>
<evidence type="ECO:0000256" key="3">
    <source>
        <dbReference type="ARBA" id="ARBA00022525"/>
    </source>
</evidence>
<dbReference type="InterPro" id="IPR050708">
    <property type="entry name" value="T6SS_VgrG/RHS"/>
</dbReference>
<evidence type="ECO:0000259" key="6">
    <source>
        <dbReference type="Pfam" id="PF22178"/>
    </source>
</evidence>
<dbReference type="GO" id="GO:0005576">
    <property type="term" value="C:extracellular region"/>
    <property type="evidence" value="ECO:0007669"/>
    <property type="project" value="UniProtKB-SubCell"/>
</dbReference>
<evidence type="ECO:0000256" key="4">
    <source>
        <dbReference type="SAM" id="MobiDB-lite"/>
    </source>
</evidence>
<dbReference type="NCBIfam" id="TIGR03361">
    <property type="entry name" value="VI_Rhs_Vgr"/>
    <property type="match status" value="1"/>
</dbReference>
<evidence type="ECO:0000313" key="8">
    <source>
        <dbReference type="Proteomes" id="UP000249396"/>
    </source>
</evidence>
<keyword evidence="3" id="KW-0964">Secreted</keyword>